<dbReference type="AlphaFoldDB" id="A0A844FXV5"/>
<dbReference type="RefSeq" id="WP_154416623.1">
    <property type="nucleotide sequence ID" value="NZ_VUNS01000001.1"/>
</dbReference>
<dbReference type="EMBL" id="VUNS01000001">
    <property type="protein sequence ID" value="MST95495.1"/>
    <property type="molecule type" value="Genomic_DNA"/>
</dbReference>
<gene>
    <name evidence="1" type="ORF">FYJ85_00340</name>
</gene>
<evidence type="ECO:0000313" key="1">
    <source>
        <dbReference type="EMBL" id="MST95495.1"/>
    </source>
</evidence>
<accession>A0A844FXV5</accession>
<name>A0A844FXV5_9BACT</name>
<protein>
    <submittedName>
        <fullName evidence="1">Uncharacterized protein</fullName>
    </submittedName>
</protein>
<comment type="caution">
    <text evidence="1">The sequence shown here is derived from an EMBL/GenBank/DDBJ whole genome shotgun (WGS) entry which is preliminary data.</text>
</comment>
<keyword evidence="2" id="KW-1185">Reference proteome</keyword>
<dbReference type="Proteomes" id="UP000435649">
    <property type="component" value="Unassembled WGS sequence"/>
</dbReference>
<sequence>MFPVGARRSILPYDFSHDVHTERLAGFGAEKYRTYLFFVAVNRHGSSLTASTAKPITDSLQEINPCAMTTFTARSAPSAETGAPPPIVAAGFRGRPRQLLPKPYFTEPGEERPPLFRRFACAVGGAAAAGAVQIATRSRCPSGKIRCEKADA</sequence>
<proteinExistence type="predicted"/>
<evidence type="ECO:0000313" key="2">
    <source>
        <dbReference type="Proteomes" id="UP000435649"/>
    </source>
</evidence>
<reference evidence="1 2" key="1">
    <citation type="submission" date="2019-08" db="EMBL/GenBank/DDBJ databases">
        <title>In-depth cultivation of the pig gut microbiome towards novel bacterial diversity and tailored functional studies.</title>
        <authorList>
            <person name="Wylensek D."/>
            <person name="Hitch T.C.A."/>
            <person name="Clavel T."/>
        </authorList>
    </citation>
    <scope>NUCLEOTIDE SEQUENCE [LARGE SCALE GENOMIC DNA]</scope>
    <source>
        <strain evidence="1 2">BBE-744-WT-12</strain>
    </source>
</reference>
<organism evidence="1 2">
    <name type="scientific">Victivallis lenta</name>
    <dbReference type="NCBI Taxonomy" id="2606640"/>
    <lineage>
        <taxon>Bacteria</taxon>
        <taxon>Pseudomonadati</taxon>
        <taxon>Lentisphaerota</taxon>
        <taxon>Lentisphaeria</taxon>
        <taxon>Victivallales</taxon>
        <taxon>Victivallaceae</taxon>
        <taxon>Victivallis</taxon>
    </lineage>
</organism>